<name>A0AAV7M028_PLEWA</name>
<accession>A0AAV7M028</accession>
<gene>
    <name evidence="1" type="ORF">NDU88_001614</name>
</gene>
<comment type="caution">
    <text evidence="1">The sequence shown here is derived from an EMBL/GenBank/DDBJ whole genome shotgun (WGS) entry which is preliminary data.</text>
</comment>
<protein>
    <submittedName>
        <fullName evidence="1">Uncharacterized protein</fullName>
    </submittedName>
</protein>
<reference evidence="1" key="1">
    <citation type="journal article" date="2022" name="bioRxiv">
        <title>Sequencing and chromosome-scale assembly of the giantPleurodeles waltlgenome.</title>
        <authorList>
            <person name="Brown T."/>
            <person name="Elewa A."/>
            <person name="Iarovenko S."/>
            <person name="Subramanian E."/>
            <person name="Araus A.J."/>
            <person name="Petzold A."/>
            <person name="Susuki M."/>
            <person name="Suzuki K.-i.T."/>
            <person name="Hayashi T."/>
            <person name="Toyoda A."/>
            <person name="Oliveira C."/>
            <person name="Osipova E."/>
            <person name="Leigh N.D."/>
            <person name="Simon A."/>
            <person name="Yun M.H."/>
        </authorList>
    </citation>
    <scope>NUCLEOTIDE SEQUENCE</scope>
    <source>
        <strain evidence="1">20211129_DDA</strain>
        <tissue evidence="1">Liver</tissue>
    </source>
</reference>
<organism evidence="1 2">
    <name type="scientific">Pleurodeles waltl</name>
    <name type="common">Iberian ribbed newt</name>
    <dbReference type="NCBI Taxonomy" id="8319"/>
    <lineage>
        <taxon>Eukaryota</taxon>
        <taxon>Metazoa</taxon>
        <taxon>Chordata</taxon>
        <taxon>Craniata</taxon>
        <taxon>Vertebrata</taxon>
        <taxon>Euteleostomi</taxon>
        <taxon>Amphibia</taxon>
        <taxon>Batrachia</taxon>
        <taxon>Caudata</taxon>
        <taxon>Salamandroidea</taxon>
        <taxon>Salamandridae</taxon>
        <taxon>Pleurodelinae</taxon>
        <taxon>Pleurodeles</taxon>
    </lineage>
</organism>
<keyword evidence="2" id="KW-1185">Reference proteome</keyword>
<dbReference type="EMBL" id="JANPWB010000014">
    <property type="protein sequence ID" value="KAJ1096474.1"/>
    <property type="molecule type" value="Genomic_DNA"/>
</dbReference>
<sequence length="90" mass="10380">MRVGCLTLKWRMSYSAIFDRASVTYIHCKEIGLSEGLIRAGRTRTYKICNISYQILKRNCPDEGRFTNRMVTAETSVGLVPTVVFMDYEF</sequence>
<evidence type="ECO:0000313" key="1">
    <source>
        <dbReference type="EMBL" id="KAJ1096474.1"/>
    </source>
</evidence>
<dbReference type="AlphaFoldDB" id="A0AAV7M028"/>
<proteinExistence type="predicted"/>
<evidence type="ECO:0000313" key="2">
    <source>
        <dbReference type="Proteomes" id="UP001066276"/>
    </source>
</evidence>
<dbReference type="Proteomes" id="UP001066276">
    <property type="component" value="Chromosome 10"/>
</dbReference>